<dbReference type="AlphaFoldDB" id="A0A370U8W2"/>
<proteinExistence type="predicted"/>
<dbReference type="Proteomes" id="UP000254326">
    <property type="component" value="Unassembled WGS sequence"/>
</dbReference>
<dbReference type="PANTHER" id="PTHR38774">
    <property type="entry name" value="CYTOPLASMIC PROTEIN-RELATED"/>
    <property type="match status" value="1"/>
</dbReference>
<evidence type="ECO:0000313" key="2">
    <source>
        <dbReference type="Proteomes" id="UP000254326"/>
    </source>
</evidence>
<dbReference type="Pfam" id="PF06853">
    <property type="entry name" value="DUF1249"/>
    <property type="match status" value="1"/>
</dbReference>
<evidence type="ECO:0000313" key="1">
    <source>
        <dbReference type="EMBL" id="RDL44236.1"/>
    </source>
</evidence>
<accession>A0A370U8W2</accession>
<organism evidence="1 2">
    <name type="scientific">Marinomonas piezotolerans</name>
    <dbReference type="NCBI Taxonomy" id="2213058"/>
    <lineage>
        <taxon>Bacteria</taxon>
        <taxon>Pseudomonadati</taxon>
        <taxon>Pseudomonadota</taxon>
        <taxon>Gammaproteobacteria</taxon>
        <taxon>Oceanospirillales</taxon>
        <taxon>Oceanospirillaceae</taxon>
        <taxon>Marinomonas</taxon>
    </lineage>
</organism>
<protein>
    <submittedName>
        <fullName evidence="1">DUF1249 domain-containing protein</fullName>
    </submittedName>
</protein>
<comment type="caution">
    <text evidence="1">The sequence shown here is derived from an EMBL/GenBank/DDBJ whole genome shotgun (WGS) entry which is preliminary data.</text>
</comment>
<dbReference type="PANTHER" id="PTHR38774:SF1">
    <property type="entry name" value="CYTOPLASMIC PROTEIN"/>
    <property type="match status" value="1"/>
</dbReference>
<dbReference type="InterPro" id="IPR009659">
    <property type="entry name" value="DUF1249"/>
</dbReference>
<keyword evidence="2" id="KW-1185">Reference proteome</keyword>
<dbReference type="RefSeq" id="WP_115468274.1">
    <property type="nucleotide sequence ID" value="NZ_QKRA01000004.1"/>
</dbReference>
<sequence>MPNPYVPNLSQLQLLGELNYRRLVKLVRGYEEDDAWYFTIHTAGQQSHLTLELMQESRFTAQLKLTFSPEISVKLPFSSDLVTTVRLYHDVGIAEITDGHRHYQGVYPYPNDDMHHRDEKFRLNQQLADLLEMCLKHGHRLTDLPDFQFA</sequence>
<dbReference type="OrthoDB" id="9793663at2"/>
<gene>
    <name evidence="1" type="ORF">DN730_11455</name>
</gene>
<dbReference type="EMBL" id="QKRA01000004">
    <property type="protein sequence ID" value="RDL44236.1"/>
    <property type="molecule type" value="Genomic_DNA"/>
</dbReference>
<reference evidence="1 2" key="1">
    <citation type="submission" date="2018-06" db="EMBL/GenBank/DDBJ databases">
        <title>Marinomonas sp. YLB-05 draft genome sequence.</title>
        <authorList>
            <person name="Yu L."/>
            <person name="Tang X."/>
        </authorList>
    </citation>
    <scope>NUCLEOTIDE SEQUENCE [LARGE SCALE GENOMIC DNA]</scope>
    <source>
        <strain evidence="1 2">YLB-05</strain>
    </source>
</reference>
<name>A0A370U8W2_9GAMM</name>